<dbReference type="SUPFAM" id="SSF53448">
    <property type="entry name" value="Nucleotide-diphospho-sugar transferases"/>
    <property type="match status" value="1"/>
</dbReference>
<keyword evidence="2" id="KW-0548">Nucleotidyltransferase</keyword>
<sequence length="265" mass="28359">MFRTEVPQNAVILAAGMGSRLRPLTDFRPKPLVEVLGVSIIHNALRHLGAMGVKSATIVVGYRKDAIEYACGDRFAGVDIDYVESTVYDRTGSAYSLWLARHTLLSGDVLLLEGDVFFERQALVSLLAAGAGDAAAVAPFTEDMEGSAVVLGPAGTIAEVRMKQTAADLNQSGAPRLFKTLNLFRFSRATLSRVIVPALDDLIATGAGITYTEQVLAQLIGGGLKITAARCDTVKWYEIDNQADLRMAEDLFATPPELAVLSQAS</sequence>
<dbReference type="InterPro" id="IPR029044">
    <property type="entry name" value="Nucleotide-diphossugar_trans"/>
</dbReference>
<dbReference type="InterPro" id="IPR050065">
    <property type="entry name" value="GlmU-like"/>
</dbReference>
<evidence type="ECO:0000256" key="1">
    <source>
        <dbReference type="ARBA" id="ARBA00022679"/>
    </source>
</evidence>
<dbReference type="InterPro" id="IPR005835">
    <property type="entry name" value="NTP_transferase_dom"/>
</dbReference>
<protein>
    <submittedName>
        <fullName evidence="4">Hemolysin activation protein</fullName>
    </submittedName>
</protein>
<dbReference type="PANTHER" id="PTHR43584:SF5">
    <property type="entry name" value="PROTEIN LICC"/>
    <property type="match status" value="1"/>
</dbReference>
<name>A0A101KS18_RHILI</name>
<dbReference type="Gene3D" id="3.90.550.10">
    <property type="entry name" value="Spore Coat Polysaccharide Biosynthesis Protein SpsA, Chain A"/>
    <property type="match status" value="1"/>
</dbReference>
<evidence type="ECO:0000313" key="5">
    <source>
        <dbReference type="Proteomes" id="UP000053176"/>
    </source>
</evidence>
<dbReference type="OrthoDB" id="9814110at2"/>
<dbReference type="AlphaFoldDB" id="A0A101KS18"/>
<dbReference type="Proteomes" id="UP000053176">
    <property type="component" value="Unassembled WGS sequence"/>
</dbReference>
<dbReference type="PANTHER" id="PTHR43584">
    <property type="entry name" value="NUCLEOTIDYL TRANSFERASE"/>
    <property type="match status" value="1"/>
</dbReference>
<evidence type="ECO:0000259" key="3">
    <source>
        <dbReference type="Pfam" id="PF00483"/>
    </source>
</evidence>
<keyword evidence="1" id="KW-0808">Transferase</keyword>
<gene>
    <name evidence="4" type="ORF">AU467_24030</name>
</gene>
<proteinExistence type="predicted"/>
<dbReference type="CDD" id="cd02523">
    <property type="entry name" value="PC_cytidylyltransferase"/>
    <property type="match status" value="1"/>
</dbReference>
<dbReference type="GO" id="GO:0016779">
    <property type="term" value="F:nucleotidyltransferase activity"/>
    <property type="evidence" value="ECO:0007669"/>
    <property type="project" value="UniProtKB-KW"/>
</dbReference>
<reference evidence="4 5" key="1">
    <citation type="submission" date="2015-12" db="EMBL/GenBank/DDBJ databases">
        <title>Draft genome sequence of Mesorhizobium sp. UFLA 01-765, a multitolerant efficient symbiont and plant-growth promoting strain isolated from Zn-mining soil using Leucaena leucocephala as a trap plant.</title>
        <authorList>
            <person name="Rangel W.M."/>
            <person name="Thijs S."/>
            <person name="Longatti S.M."/>
            <person name="Moreira F.M."/>
            <person name="Weyens N."/>
            <person name="Vangronsveld J."/>
            <person name="Van Hamme J.D."/>
            <person name="Bottos E.M."/>
            <person name="Rineau F."/>
        </authorList>
    </citation>
    <scope>NUCLEOTIDE SEQUENCE [LARGE SCALE GENOMIC DNA]</scope>
    <source>
        <strain evidence="4 5">UFLA 01-765</strain>
    </source>
</reference>
<dbReference type="Pfam" id="PF00483">
    <property type="entry name" value="NTP_transferase"/>
    <property type="match status" value="1"/>
</dbReference>
<organism evidence="4 5">
    <name type="scientific">Rhizobium loti</name>
    <name type="common">Mesorhizobium loti</name>
    <dbReference type="NCBI Taxonomy" id="381"/>
    <lineage>
        <taxon>Bacteria</taxon>
        <taxon>Pseudomonadati</taxon>
        <taxon>Pseudomonadota</taxon>
        <taxon>Alphaproteobacteria</taxon>
        <taxon>Hyphomicrobiales</taxon>
        <taxon>Phyllobacteriaceae</taxon>
        <taxon>Mesorhizobium</taxon>
    </lineage>
</organism>
<dbReference type="EMBL" id="LPWA01000111">
    <property type="protein sequence ID" value="KUM25917.1"/>
    <property type="molecule type" value="Genomic_DNA"/>
</dbReference>
<evidence type="ECO:0000313" key="4">
    <source>
        <dbReference type="EMBL" id="KUM25917.1"/>
    </source>
</evidence>
<feature type="domain" description="Nucleotidyl transferase" evidence="3">
    <location>
        <begin position="10"/>
        <end position="128"/>
    </location>
</feature>
<accession>A0A101KS18</accession>
<comment type="caution">
    <text evidence="4">The sequence shown here is derived from an EMBL/GenBank/DDBJ whole genome shotgun (WGS) entry which is preliminary data.</text>
</comment>
<evidence type="ECO:0000256" key="2">
    <source>
        <dbReference type="ARBA" id="ARBA00022695"/>
    </source>
</evidence>